<protein>
    <submittedName>
        <fullName evidence="1">Uncharacterized protein</fullName>
    </submittedName>
</protein>
<gene>
    <name evidence="1" type="ORF">BDN72DRAFT_837039</name>
</gene>
<dbReference type="Proteomes" id="UP000308600">
    <property type="component" value="Unassembled WGS sequence"/>
</dbReference>
<sequence length="196" mass="21351">MDILPHSFTSPPSSLLPLLPTPSDLNIAIPVPFGSTATSAFPKNTTLEATTIARPIPLLPIPYQIIRGQIFAICLLAVSALGLIVGLAYLYRVSLAVTKEKERELGLEGGERLRWEIEAMTPSCDHGDWVHVGYGDLDEEGVTPLAPGEYHSDPGMYEDFAERPRSVGGSGTFIQPRQPPPVYQAQGSRREKGKSW</sequence>
<keyword evidence="2" id="KW-1185">Reference proteome</keyword>
<evidence type="ECO:0000313" key="1">
    <source>
        <dbReference type="EMBL" id="TFK71895.1"/>
    </source>
</evidence>
<organism evidence="1 2">
    <name type="scientific">Pluteus cervinus</name>
    <dbReference type="NCBI Taxonomy" id="181527"/>
    <lineage>
        <taxon>Eukaryota</taxon>
        <taxon>Fungi</taxon>
        <taxon>Dikarya</taxon>
        <taxon>Basidiomycota</taxon>
        <taxon>Agaricomycotina</taxon>
        <taxon>Agaricomycetes</taxon>
        <taxon>Agaricomycetidae</taxon>
        <taxon>Agaricales</taxon>
        <taxon>Pluteineae</taxon>
        <taxon>Pluteaceae</taxon>
        <taxon>Pluteus</taxon>
    </lineage>
</organism>
<evidence type="ECO:0000313" key="2">
    <source>
        <dbReference type="Proteomes" id="UP000308600"/>
    </source>
</evidence>
<accession>A0ACD3B1K2</accession>
<proteinExistence type="predicted"/>
<dbReference type="EMBL" id="ML208292">
    <property type="protein sequence ID" value="TFK71895.1"/>
    <property type="molecule type" value="Genomic_DNA"/>
</dbReference>
<reference evidence="1 2" key="1">
    <citation type="journal article" date="2019" name="Nat. Ecol. Evol.">
        <title>Megaphylogeny resolves global patterns of mushroom evolution.</title>
        <authorList>
            <person name="Varga T."/>
            <person name="Krizsan K."/>
            <person name="Foldi C."/>
            <person name="Dima B."/>
            <person name="Sanchez-Garcia M."/>
            <person name="Sanchez-Ramirez S."/>
            <person name="Szollosi G.J."/>
            <person name="Szarkandi J.G."/>
            <person name="Papp V."/>
            <person name="Albert L."/>
            <person name="Andreopoulos W."/>
            <person name="Angelini C."/>
            <person name="Antonin V."/>
            <person name="Barry K.W."/>
            <person name="Bougher N.L."/>
            <person name="Buchanan P."/>
            <person name="Buyck B."/>
            <person name="Bense V."/>
            <person name="Catcheside P."/>
            <person name="Chovatia M."/>
            <person name="Cooper J."/>
            <person name="Damon W."/>
            <person name="Desjardin D."/>
            <person name="Finy P."/>
            <person name="Geml J."/>
            <person name="Haridas S."/>
            <person name="Hughes K."/>
            <person name="Justo A."/>
            <person name="Karasinski D."/>
            <person name="Kautmanova I."/>
            <person name="Kiss B."/>
            <person name="Kocsube S."/>
            <person name="Kotiranta H."/>
            <person name="LaButti K.M."/>
            <person name="Lechner B.E."/>
            <person name="Liimatainen K."/>
            <person name="Lipzen A."/>
            <person name="Lukacs Z."/>
            <person name="Mihaltcheva S."/>
            <person name="Morgado L.N."/>
            <person name="Niskanen T."/>
            <person name="Noordeloos M.E."/>
            <person name="Ohm R.A."/>
            <person name="Ortiz-Santana B."/>
            <person name="Ovrebo C."/>
            <person name="Racz N."/>
            <person name="Riley R."/>
            <person name="Savchenko A."/>
            <person name="Shiryaev A."/>
            <person name="Soop K."/>
            <person name="Spirin V."/>
            <person name="Szebenyi C."/>
            <person name="Tomsovsky M."/>
            <person name="Tulloss R.E."/>
            <person name="Uehling J."/>
            <person name="Grigoriev I.V."/>
            <person name="Vagvolgyi C."/>
            <person name="Papp T."/>
            <person name="Martin F.M."/>
            <person name="Miettinen O."/>
            <person name="Hibbett D.S."/>
            <person name="Nagy L.G."/>
        </authorList>
    </citation>
    <scope>NUCLEOTIDE SEQUENCE [LARGE SCALE GENOMIC DNA]</scope>
    <source>
        <strain evidence="1 2">NL-1719</strain>
    </source>
</reference>
<name>A0ACD3B1K2_9AGAR</name>